<comment type="similarity">
    <text evidence="2 13">Belongs to the influenza type C/coronaviruses hemagglutinin-esterase family.</text>
</comment>
<dbReference type="GO" id="GO:0106331">
    <property type="term" value="F:sialate 4-O-acetylesterase activity"/>
    <property type="evidence" value="ECO:0007669"/>
    <property type="project" value="RHEA"/>
</dbReference>
<dbReference type="GO" id="GO:0016020">
    <property type="term" value="C:membrane"/>
    <property type="evidence" value="ECO:0007669"/>
    <property type="project" value="UniProtKB-UniRule"/>
</dbReference>
<name>E0YJ43_CVHK1</name>
<keyword evidence="11 13" id="KW-1015">Disulfide bond</keyword>
<dbReference type="InterPro" id="IPR042545">
    <property type="entry name" value="HEMA"/>
</dbReference>
<dbReference type="Pfam" id="PF03996">
    <property type="entry name" value="Hema_esterase"/>
    <property type="match status" value="1"/>
</dbReference>
<feature type="domain" description="Haemagglutinin-esterase glycoprotein core" evidence="15">
    <location>
        <begin position="5"/>
        <end position="344"/>
    </location>
</feature>
<evidence type="ECO:0000256" key="6">
    <source>
        <dbReference type="ARBA" id="ARBA00022844"/>
    </source>
</evidence>
<evidence type="ECO:0000256" key="8">
    <source>
        <dbReference type="ARBA" id="ARBA00022879"/>
    </source>
</evidence>
<evidence type="ECO:0000256" key="11">
    <source>
        <dbReference type="ARBA" id="ARBA00023157"/>
    </source>
</evidence>
<feature type="active site" description="Nucleophile" evidence="13">
    <location>
        <position position="34"/>
    </location>
</feature>
<evidence type="ECO:0000313" key="16">
    <source>
        <dbReference type="EMBL" id="ADN03338.1"/>
    </source>
</evidence>
<evidence type="ECO:0000256" key="1">
    <source>
        <dbReference type="ARBA" id="ARBA00004402"/>
    </source>
</evidence>
<dbReference type="SUPFAM" id="SSF49818">
    <property type="entry name" value="Viral protein domain"/>
    <property type="match status" value="1"/>
</dbReference>
<dbReference type="InterPro" id="IPR007142">
    <property type="entry name" value="Hemagglutn-estrase_core"/>
</dbReference>
<evidence type="ECO:0000259" key="15">
    <source>
        <dbReference type="Pfam" id="PF03996"/>
    </source>
</evidence>
<dbReference type="GO" id="GO:0055036">
    <property type="term" value="C:virion membrane"/>
    <property type="evidence" value="ECO:0007669"/>
    <property type="project" value="UniProtKB-SubCell"/>
</dbReference>
<comment type="function">
    <text evidence="13">Structural protein that makes short spikes at the surface of the virus. Contains receptor binding and receptor-destroying activities. Mediates de-O-acetylation of N-acetyl-4-O-acetylneuraminic acid, which is probably the receptor determinant recognized by the virus on the surface of erythrocytes and susceptible cells. This receptor-destroying activity is important for virus release as it probably helps preventing self-aggregation and ensures the efficient spread of the progeny virus from cell to cell. May serve as a secondary viral attachment protein for initiating infection, the spike protein being the major one. May become a target for both the humoral and the cellular branches of the immune system.</text>
</comment>
<accession>E0YJ43</accession>
<keyword evidence="10 13" id="KW-0472">Membrane</keyword>
<evidence type="ECO:0000256" key="13">
    <source>
        <dbReference type="HAMAP-Rule" id="MF_04207"/>
    </source>
</evidence>
<keyword evidence="3 13" id="KW-1032">Host cell membrane</keyword>
<feature type="chain" id="PRO_5023249635" description="Hemagglutinin-esterase" evidence="13">
    <location>
        <begin position="12"/>
        <end position="386"/>
    </location>
</feature>
<dbReference type="EMBL" id="HM034837">
    <property type="protein sequence ID" value="ADN03338.1"/>
    <property type="molecule type" value="Genomic_RNA"/>
</dbReference>
<evidence type="ECO:0000256" key="9">
    <source>
        <dbReference type="ARBA" id="ARBA00022989"/>
    </source>
</evidence>
<protein>
    <recommendedName>
        <fullName evidence="13">Hemagglutinin-esterase</fullName>
        <shortName evidence="13">HE protein</shortName>
        <ecNumber evidence="13">3.1.1.53</ecNumber>
    </recommendedName>
    <alternativeName>
        <fullName evidence="13">E3 glycoprotein</fullName>
    </alternativeName>
</protein>
<feature type="transmembrane region" description="Helical" evidence="14">
    <location>
        <begin position="304"/>
        <end position="326"/>
    </location>
</feature>
<reference evidence="16 17" key="1">
    <citation type="journal article" date="2010" name="J. Virol.">
        <title>Culturing the unculturable: human coronavirus HKU1 infects, replicates, and produces progeny virions in human ciliated airway epithelial cell cultures.</title>
        <authorList>
            <person name="Pyrc K."/>
            <person name="Sims A.C."/>
            <person name="Dijkman R."/>
            <person name="Jebbink M."/>
            <person name="Long C."/>
            <person name="Deming D."/>
            <person name="Donaldson E."/>
            <person name="Vabret A."/>
            <person name="Baric R."/>
            <person name="van der Hoek L."/>
            <person name="Pickles R."/>
        </authorList>
    </citation>
    <scope>NUCLEOTIDE SEQUENCE [LARGE SCALE GENOMIC DNA]</scope>
    <source>
        <strain evidence="16">Caen1</strain>
    </source>
</reference>
<sequence length="386" mass="44665">MLIIFLFFYFCYGFNEPLNVVSHLNHDWFLFGDSRSDCNHINNLKIKNFDYLDIHPSLCNNGKISSSAGDSIFKSFHFTRFYNYTGEGDQIIFYEGVNFNPYHRFKCFPNGSNDVWLLNKVRFYRALYSNMAFFRYLTFVDIPYNVSLSNFNSCKSDILSLNNPIFINYSKEVYFTLLGCSLYLVPLCLFKSNFSQYYYNIDTGSVYGFSNVVYPDLDCIYISLKPGSYKVSTTAPFLSLPTKALCFDKSKQFVPVQVVDSRWNNERASDISLSVACQLPYCYFRNSSANYVGKYDINHGDSGFISILSGLLYNVSCISYYGVFLYDNFTSIWPYYSFGRCPTSSIIKHPICVYDFLPIILQGILLCLALLFVVFLLFLLYNDKSH</sequence>
<comment type="catalytic activity">
    <reaction evidence="13">
        <text>N-acetyl-9-O-acetylneuraminate + H2O = N-acetylneuraminate + acetate + H(+)</text>
        <dbReference type="Rhea" id="RHEA:22600"/>
        <dbReference type="ChEBI" id="CHEBI:15377"/>
        <dbReference type="ChEBI" id="CHEBI:15378"/>
        <dbReference type="ChEBI" id="CHEBI:28999"/>
        <dbReference type="ChEBI" id="CHEBI:30089"/>
        <dbReference type="ChEBI" id="CHEBI:35418"/>
        <dbReference type="EC" id="3.1.1.53"/>
    </reaction>
</comment>
<keyword evidence="13" id="KW-0378">Hydrolase</keyword>
<evidence type="ECO:0000256" key="14">
    <source>
        <dbReference type="SAM" id="Phobius"/>
    </source>
</evidence>
<dbReference type="GO" id="GO:0046789">
    <property type="term" value="F:host cell surface receptor binding"/>
    <property type="evidence" value="ECO:0007669"/>
    <property type="project" value="UniProtKB-UniRule"/>
</dbReference>
<keyword evidence="6 13" id="KW-0946">Virion</keyword>
<organismHost>
    <name type="scientific">Homo sapiens</name>
    <name type="common">Human</name>
    <dbReference type="NCBI Taxonomy" id="9606"/>
</organismHost>
<dbReference type="SMR" id="E0YJ43"/>
<keyword evidence="8 13" id="KW-0261">Viral envelope protein</keyword>
<feature type="active site" description="Charge relay system" evidence="13">
    <location>
        <position position="296"/>
    </location>
</feature>
<keyword evidence="5 13" id="KW-0812">Transmembrane</keyword>
<comment type="subcellular location">
    <subcellularLocation>
        <location evidence="1 13">Host cell membrane</location>
        <topology evidence="1 13">Single-pass type I membrane protein</topology>
    </subcellularLocation>
    <subcellularLocation>
        <location evidence="13">Virion membrane</location>
        <topology evidence="13">Single-pass type I membrane protein</topology>
    </subcellularLocation>
    <text evidence="13">In infected cells becomes incorporated into the envelope of virions during virus assembly at the endoplasmic reticulum and cis Golgi. However, some may escape incorporation into virions and subsequently migrate to the cell surface.</text>
</comment>
<feature type="transmembrane region" description="Helical" evidence="14">
    <location>
        <begin position="173"/>
        <end position="190"/>
    </location>
</feature>
<feature type="transmembrane region" description="Helical" evidence="14">
    <location>
        <begin position="359"/>
        <end position="381"/>
    </location>
</feature>
<keyword evidence="12 13" id="KW-0325">Glycoprotein</keyword>
<evidence type="ECO:0000256" key="3">
    <source>
        <dbReference type="ARBA" id="ARBA00022511"/>
    </source>
</evidence>
<evidence type="ECO:0000256" key="12">
    <source>
        <dbReference type="ARBA" id="ARBA00023180"/>
    </source>
</evidence>
<dbReference type="GO" id="GO:0020002">
    <property type="term" value="C:host cell plasma membrane"/>
    <property type="evidence" value="ECO:0007669"/>
    <property type="project" value="UniProtKB-SubCell"/>
</dbReference>
<dbReference type="Proteomes" id="UP000108760">
    <property type="component" value="Genome"/>
</dbReference>
<feature type="disulfide bond" evidence="13">
    <location>
        <begin position="317"/>
        <end position="341"/>
    </location>
</feature>
<evidence type="ECO:0000256" key="5">
    <source>
        <dbReference type="ARBA" id="ARBA00022692"/>
    </source>
</evidence>
<proteinExistence type="inferred from homology"/>
<dbReference type="SUPFAM" id="SSF52266">
    <property type="entry name" value="SGNH hydrolase"/>
    <property type="match status" value="1"/>
</dbReference>
<feature type="disulfide bond" evidence="13">
    <location>
        <begin position="38"/>
        <end position="59"/>
    </location>
</feature>
<keyword evidence="9 13" id="KW-1133">Transmembrane helix</keyword>
<evidence type="ECO:0000256" key="2">
    <source>
        <dbReference type="ARBA" id="ARBA00010920"/>
    </source>
</evidence>
<dbReference type="GO" id="GO:0019031">
    <property type="term" value="C:viral envelope"/>
    <property type="evidence" value="ECO:0007669"/>
    <property type="project" value="UniProtKB-UniRule"/>
</dbReference>
<feature type="disulfide bond" evidence="13">
    <location>
        <begin position="277"/>
        <end position="282"/>
    </location>
</feature>
<evidence type="ECO:0000256" key="4">
    <source>
        <dbReference type="ARBA" id="ARBA00022546"/>
    </source>
</evidence>
<keyword evidence="7 13" id="KW-1043">Host membrane</keyword>
<dbReference type="EC" id="3.1.1.53" evidence="13"/>
<dbReference type="GO" id="GO:0106330">
    <property type="term" value="F:sialate 9-O-acetylesterase activity"/>
    <property type="evidence" value="ECO:0007669"/>
    <property type="project" value="RHEA"/>
</dbReference>
<organism evidence="16 17">
    <name type="scientific">Human coronavirus HKU1</name>
    <name type="common">HCoV-HKU1</name>
    <dbReference type="NCBI Taxonomy" id="290028"/>
    <lineage>
        <taxon>Viruses</taxon>
        <taxon>Riboviria</taxon>
        <taxon>Orthornavirae</taxon>
        <taxon>Pisuviricota</taxon>
        <taxon>Pisoniviricetes</taxon>
        <taxon>Nidovirales</taxon>
        <taxon>Cornidovirineae</taxon>
        <taxon>Coronaviridae</taxon>
        <taxon>Orthocoronavirinae</taxon>
        <taxon>Betacoronavirus</taxon>
        <taxon>Embecovirus</taxon>
        <taxon>Betacoronavirus hongkongense</taxon>
    </lineage>
</organism>
<comment type="caution">
    <text evidence="13">Lacks conserved residue(s) required for the propagation of feature annotation.</text>
</comment>
<comment type="PTM">
    <text evidence="13">N-glycosylated in the host RER.</text>
</comment>
<evidence type="ECO:0000313" key="17">
    <source>
        <dbReference type="Proteomes" id="UP000108760"/>
    </source>
</evidence>
<evidence type="ECO:0000256" key="10">
    <source>
        <dbReference type="ARBA" id="ARBA00023136"/>
    </source>
</evidence>
<evidence type="ECO:0000256" key="7">
    <source>
        <dbReference type="ARBA" id="ARBA00022870"/>
    </source>
</evidence>
<keyword evidence="4 13" id="KW-0348">Hemagglutinin</keyword>
<dbReference type="InterPro" id="IPR008980">
    <property type="entry name" value="Capsid_hemagglutn"/>
</dbReference>
<comment type="subunit">
    <text evidence="13">Homodimer; disulfide-linked. Forms a complex with the M protein in the pre-Golgi. Associates then with S-M complex to form a ternary complex S-M-HE.</text>
</comment>
<comment type="catalytic activity">
    <reaction evidence="13">
        <text>N-acetyl-4-O-acetylneuraminate + H2O = N-acetylneuraminate + acetate + H(+)</text>
        <dbReference type="Rhea" id="RHEA:25564"/>
        <dbReference type="ChEBI" id="CHEBI:15377"/>
        <dbReference type="ChEBI" id="CHEBI:15378"/>
        <dbReference type="ChEBI" id="CHEBI:29006"/>
        <dbReference type="ChEBI" id="CHEBI:30089"/>
        <dbReference type="ChEBI" id="CHEBI:35418"/>
        <dbReference type="EC" id="3.1.1.53"/>
    </reaction>
</comment>
<gene>
    <name evidence="13 16" type="primary">HE</name>
</gene>
<feature type="topological domain" description="Intravirion" evidence="13">
    <location>
        <begin position="381"/>
        <end position="386"/>
    </location>
</feature>
<feature type="active site" description="Charge relay system" evidence="13">
    <location>
        <position position="299"/>
    </location>
</feature>
<dbReference type="GO" id="GO:0019064">
    <property type="term" value="P:fusion of virus membrane with host plasma membrane"/>
    <property type="evidence" value="ECO:0007669"/>
    <property type="project" value="UniProtKB-UniRule"/>
</dbReference>
<keyword evidence="13" id="KW-0732">Signal</keyword>
<dbReference type="HAMAP" id="MF_04207">
    <property type="entry name" value="BETA_CORONA_HE"/>
    <property type="match status" value="1"/>
</dbReference>